<dbReference type="GO" id="GO:0005509">
    <property type="term" value="F:calcium ion binding"/>
    <property type="evidence" value="ECO:0007669"/>
    <property type="project" value="InterPro"/>
</dbReference>
<dbReference type="GO" id="GO:0005112">
    <property type="term" value="F:Notch binding"/>
    <property type="evidence" value="ECO:0007669"/>
    <property type="project" value="TreeGrafter"/>
</dbReference>
<keyword evidence="2" id="KW-0677">Repeat</keyword>
<dbReference type="PANTHER" id="PTHR12916:SF9">
    <property type="entry name" value="NEUROGENIC LOCUS NOTCH HOMOLOG PROTEIN 1-RELATED"/>
    <property type="match status" value="1"/>
</dbReference>
<keyword evidence="6" id="KW-0472">Membrane</keyword>
<feature type="domain" description="EGF-like" evidence="7">
    <location>
        <begin position="54"/>
        <end position="90"/>
    </location>
</feature>
<feature type="disulfide bond" evidence="5">
    <location>
        <begin position="80"/>
        <end position="89"/>
    </location>
</feature>
<evidence type="ECO:0000256" key="6">
    <source>
        <dbReference type="SAM" id="Phobius"/>
    </source>
</evidence>
<dbReference type="Gene3D" id="2.10.25.10">
    <property type="entry name" value="Laminin"/>
    <property type="match status" value="1"/>
</dbReference>
<dbReference type="AlphaFoldDB" id="A0A8B6C0Y0"/>
<dbReference type="PANTHER" id="PTHR12916">
    <property type="entry name" value="CYTOCHROME C OXIDASE POLYPEPTIDE VIC-2"/>
    <property type="match status" value="1"/>
</dbReference>
<dbReference type="InterPro" id="IPR000152">
    <property type="entry name" value="EGF-type_Asp/Asn_hydroxyl_site"/>
</dbReference>
<dbReference type="Proteomes" id="UP000596742">
    <property type="component" value="Unassembled WGS sequence"/>
</dbReference>
<dbReference type="CDD" id="cd00054">
    <property type="entry name" value="EGF_CA"/>
    <property type="match status" value="1"/>
</dbReference>
<protein>
    <recommendedName>
        <fullName evidence="7">EGF-like domain-containing protein</fullName>
    </recommendedName>
</protein>
<dbReference type="PROSITE" id="PS50026">
    <property type="entry name" value="EGF_3"/>
    <property type="match status" value="1"/>
</dbReference>
<reference evidence="8" key="1">
    <citation type="submission" date="2018-11" db="EMBL/GenBank/DDBJ databases">
        <authorList>
            <person name="Alioto T."/>
            <person name="Alioto T."/>
        </authorList>
    </citation>
    <scope>NUCLEOTIDE SEQUENCE</scope>
</reference>
<keyword evidence="3 5" id="KW-1015">Disulfide bond</keyword>
<dbReference type="FunFam" id="2.10.25.10:FF:000143">
    <property type="entry name" value="Protein crumbs 1"/>
    <property type="match status" value="1"/>
</dbReference>
<dbReference type="SMART" id="SM00181">
    <property type="entry name" value="EGF"/>
    <property type="match status" value="1"/>
</dbReference>
<feature type="non-terminal residue" evidence="8">
    <location>
        <position position="1"/>
    </location>
</feature>
<proteinExistence type="predicted"/>
<dbReference type="PROSITE" id="PS00010">
    <property type="entry name" value="ASX_HYDROXYL"/>
    <property type="match status" value="1"/>
</dbReference>
<keyword evidence="6" id="KW-1133">Transmembrane helix</keyword>
<organism evidence="8 9">
    <name type="scientific">Mytilus galloprovincialis</name>
    <name type="common">Mediterranean mussel</name>
    <dbReference type="NCBI Taxonomy" id="29158"/>
    <lineage>
        <taxon>Eukaryota</taxon>
        <taxon>Metazoa</taxon>
        <taxon>Spiralia</taxon>
        <taxon>Lophotrochozoa</taxon>
        <taxon>Mollusca</taxon>
        <taxon>Bivalvia</taxon>
        <taxon>Autobranchia</taxon>
        <taxon>Pteriomorphia</taxon>
        <taxon>Mytilida</taxon>
        <taxon>Mytiloidea</taxon>
        <taxon>Mytilidae</taxon>
        <taxon>Mytilinae</taxon>
        <taxon>Mytilus</taxon>
    </lineage>
</organism>
<sequence length="323" mass="35849">ERAFESKGSDPMSSIVCQYTDSPPKIRTLRKQGTNDVLPNDASLCEPWDSACDVDDMCDPNPCQNNGTCVDLTDSFNCTCAPGWEDDNCTTGINDVLPNDVSLCEPWDSACDMGTSDVLPDDVVLCEPWDSACDVATTIMTPTAKTQKQSIPPMSTAIGTATSVKWIEKTQNAMKPSTSIEIDSTTDVITTGTTQKTSFYTSIFLCVKNTVSEILNHYTGLIIAGGLIISGLLVVIAIYCLIKKRQKDPSKYTSTNVTNKEEEKVSHIYSEPSEVYHEYSEPSEVYHEYSEPSEVYHEYSEPARVFHVYRGRQHGYEETIFQE</sequence>
<evidence type="ECO:0000256" key="3">
    <source>
        <dbReference type="ARBA" id="ARBA00023157"/>
    </source>
</evidence>
<evidence type="ECO:0000259" key="7">
    <source>
        <dbReference type="PROSITE" id="PS50026"/>
    </source>
</evidence>
<keyword evidence="6" id="KW-0812">Transmembrane</keyword>
<evidence type="ECO:0000256" key="5">
    <source>
        <dbReference type="PROSITE-ProRule" id="PRU00076"/>
    </source>
</evidence>
<dbReference type="SUPFAM" id="SSF57196">
    <property type="entry name" value="EGF/Laminin"/>
    <property type="match status" value="1"/>
</dbReference>
<comment type="caution">
    <text evidence="8">The sequence shown here is derived from an EMBL/GenBank/DDBJ whole genome shotgun (WGS) entry which is preliminary data.</text>
</comment>
<dbReference type="Pfam" id="PF00008">
    <property type="entry name" value="EGF"/>
    <property type="match status" value="1"/>
</dbReference>
<evidence type="ECO:0000313" key="9">
    <source>
        <dbReference type="Proteomes" id="UP000596742"/>
    </source>
</evidence>
<keyword evidence="1 5" id="KW-0245">EGF-like domain</keyword>
<dbReference type="InterPro" id="IPR001881">
    <property type="entry name" value="EGF-like_Ca-bd_dom"/>
</dbReference>
<comment type="caution">
    <text evidence="5">Lacks conserved residue(s) required for the propagation of feature annotation.</text>
</comment>
<dbReference type="InterPro" id="IPR000742">
    <property type="entry name" value="EGF"/>
</dbReference>
<accession>A0A8B6C0Y0</accession>
<feature type="transmembrane region" description="Helical" evidence="6">
    <location>
        <begin position="218"/>
        <end position="242"/>
    </location>
</feature>
<evidence type="ECO:0000256" key="2">
    <source>
        <dbReference type="ARBA" id="ARBA00022737"/>
    </source>
</evidence>
<gene>
    <name evidence="8" type="ORF">MGAL_10B070906</name>
</gene>
<evidence type="ECO:0000313" key="8">
    <source>
        <dbReference type="EMBL" id="VDH98116.1"/>
    </source>
</evidence>
<dbReference type="OrthoDB" id="6162742at2759"/>
<keyword evidence="4" id="KW-0325">Glycoprotein</keyword>
<evidence type="ECO:0000256" key="4">
    <source>
        <dbReference type="ARBA" id="ARBA00023180"/>
    </source>
</evidence>
<dbReference type="SMART" id="SM00179">
    <property type="entry name" value="EGF_CA"/>
    <property type="match status" value="1"/>
</dbReference>
<dbReference type="GO" id="GO:0007219">
    <property type="term" value="P:Notch signaling pathway"/>
    <property type="evidence" value="ECO:0007669"/>
    <property type="project" value="TreeGrafter"/>
</dbReference>
<keyword evidence="9" id="KW-1185">Reference proteome</keyword>
<dbReference type="EMBL" id="UYJE01000976">
    <property type="protein sequence ID" value="VDH98116.1"/>
    <property type="molecule type" value="Genomic_DNA"/>
</dbReference>
<evidence type="ECO:0000256" key="1">
    <source>
        <dbReference type="ARBA" id="ARBA00022536"/>
    </source>
</evidence>
<dbReference type="PROSITE" id="PS01186">
    <property type="entry name" value="EGF_2"/>
    <property type="match status" value="1"/>
</dbReference>
<name>A0A8B6C0Y0_MYTGA</name>